<comment type="caution">
    <text evidence="9">Lacks conserved residue(s) required for the propagation of feature annotation.</text>
</comment>
<feature type="region of interest" description="Disordered" evidence="10">
    <location>
        <begin position="339"/>
        <end position="381"/>
    </location>
</feature>
<feature type="region of interest" description="Disordered" evidence="10">
    <location>
        <begin position="496"/>
        <end position="608"/>
    </location>
</feature>
<dbReference type="InterPro" id="IPR015526">
    <property type="entry name" value="Frizzled/SFRP"/>
</dbReference>
<comment type="similarity">
    <text evidence="2">Belongs to the secreted frizzled-related protein (sFRP) family.</text>
</comment>
<evidence type="ECO:0000256" key="6">
    <source>
        <dbReference type="ARBA" id="ARBA00022729"/>
    </source>
</evidence>
<protein>
    <submittedName>
        <fullName evidence="13">Secreted frizzled protein 1</fullName>
    </submittedName>
</protein>
<comment type="caution">
    <text evidence="13">The sequence shown here is derived from an EMBL/GenBank/DDBJ whole genome shotgun (WGS) entry which is preliminary data.</text>
</comment>
<feature type="disulfide bond" evidence="9">
    <location>
        <begin position="70"/>
        <end position="116"/>
    </location>
</feature>
<accession>A0A8E0VIN8</accession>
<keyword evidence="4" id="KW-0964">Secreted</keyword>
<dbReference type="PANTHER" id="PTHR11309:SF148">
    <property type="entry name" value="SECRETED FRIZZLED-RELATED PROTEIN 1"/>
    <property type="match status" value="1"/>
</dbReference>
<evidence type="ECO:0000256" key="10">
    <source>
        <dbReference type="SAM" id="MobiDB-lite"/>
    </source>
</evidence>
<dbReference type="OrthoDB" id="5985572at2759"/>
<proteinExistence type="inferred from homology"/>
<dbReference type="PROSITE" id="PS50038">
    <property type="entry name" value="FZ"/>
    <property type="match status" value="1"/>
</dbReference>
<keyword evidence="3" id="KW-0217">Developmental protein</keyword>
<dbReference type="FunFam" id="1.10.2000.10:FF:000001">
    <property type="entry name" value="secreted frizzled-related protein 2"/>
    <property type="match status" value="1"/>
</dbReference>
<dbReference type="EMBL" id="LUCM01003402">
    <property type="protein sequence ID" value="KAA0195856.1"/>
    <property type="molecule type" value="Genomic_DNA"/>
</dbReference>
<evidence type="ECO:0000256" key="5">
    <source>
        <dbReference type="ARBA" id="ARBA00022687"/>
    </source>
</evidence>
<keyword evidence="5" id="KW-0879">Wnt signaling pathway</keyword>
<feature type="compositionally biased region" description="Basic and acidic residues" evidence="10">
    <location>
        <begin position="535"/>
        <end position="576"/>
    </location>
</feature>
<evidence type="ECO:0000256" key="11">
    <source>
        <dbReference type="SAM" id="SignalP"/>
    </source>
</evidence>
<feature type="disulfide bond" evidence="9">
    <location>
        <begin position="139"/>
        <end position="163"/>
    </location>
</feature>
<dbReference type="SUPFAM" id="SSF63501">
    <property type="entry name" value="Frizzled cysteine-rich domain"/>
    <property type="match status" value="1"/>
</dbReference>
<evidence type="ECO:0000256" key="4">
    <source>
        <dbReference type="ARBA" id="ARBA00022525"/>
    </source>
</evidence>
<dbReference type="GO" id="GO:0005615">
    <property type="term" value="C:extracellular space"/>
    <property type="evidence" value="ECO:0007669"/>
    <property type="project" value="TreeGrafter"/>
</dbReference>
<feature type="signal peptide" evidence="11">
    <location>
        <begin position="1"/>
        <end position="18"/>
    </location>
</feature>
<dbReference type="Gene3D" id="1.10.2000.10">
    <property type="entry name" value="Frizzled cysteine-rich domain"/>
    <property type="match status" value="1"/>
</dbReference>
<dbReference type="Pfam" id="PF01392">
    <property type="entry name" value="Fz"/>
    <property type="match status" value="1"/>
</dbReference>
<evidence type="ECO:0000256" key="7">
    <source>
        <dbReference type="ARBA" id="ARBA00022782"/>
    </source>
</evidence>
<dbReference type="PANTHER" id="PTHR11309">
    <property type="entry name" value="FRIZZLED"/>
    <property type="match status" value="1"/>
</dbReference>
<keyword evidence="7" id="KW-0221">Differentiation</keyword>
<dbReference type="AlphaFoldDB" id="A0A8E0VIN8"/>
<evidence type="ECO:0000256" key="2">
    <source>
        <dbReference type="ARBA" id="ARBA00010054"/>
    </source>
</evidence>
<feature type="domain" description="FZ" evidence="12">
    <location>
        <begin position="55"/>
        <end position="177"/>
    </location>
</feature>
<name>A0A8E0VIN8_9TREM</name>
<dbReference type="SMART" id="SM00063">
    <property type="entry name" value="FRI"/>
    <property type="match status" value="1"/>
</dbReference>
<evidence type="ECO:0000259" key="12">
    <source>
        <dbReference type="PROSITE" id="PS50038"/>
    </source>
</evidence>
<evidence type="ECO:0000256" key="8">
    <source>
        <dbReference type="ARBA" id="ARBA00023157"/>
    </source>
</evidence>
<comment type="subcellular location">
    <subcellularLocation>
        <location evidence="1">Secreted</location>
    </subcellularLocation>
</comment>
<feature type="region of interest" description="Disordered" evidence="10">
    <location>
        <begin position="287"/>
        <end position="306"/>
    </location>
</feature>
<gene>
    <name evidence="13" type="ORF">FBUS_00496</name>
</gene>
<sequence length="702" mass="80810">MLLCVSVVLLTLLPIYQSIGPGFSQFKPRMHSESDTGSNAWDSSVLPYTDEANSYAYWNCHTIPPNMTLCKTVGYSRMVLPNFLQHESLREVIQQANVWVALVNTDCHPDIQRFLCSLYAPVCLKSHQEAKIPPCWELCDQVRNSCLPRMRLFGFDWPEIVQCKQFPRLAESMCIPLQENIAVKCAPCEQVVTLENIASSYCMADVVLRASIQDVSPVNNRAALHLKLSPKTRALKLILKGGTVTTSMDFRQMRRRNRQRNRRHRVLKSRIYRHLEVPRQVVKRNFGYKNKNNRNGRPEEEQHIGRFVRSASPWSYNNYNEDDTPRARNQTFDWNTPISQQQESQELRHGQQEEQEQQRKQQEQPRGRFSRRRKARDSDLQDLDGITSLQLDCSACSSLVGRDSNSDTNEISRKRWLVMGRRVMDERTKQFSNQVQVTFITEWDRGSVEFRRSVQAIRNQPVSHLCPKQQSALITPAGAHKQSSFGPSRNLKILRSAPHELSDAPITDPLGAKRNRKSDKQSTGSGSKGHSVPGRAKENSEVNRRSNSEKRRENSPIAKSEREGANHSPSRVEHPMKSIRQPDSTAAISSGMNSRQNQPFLASGTPSRLQETRMFYSRWMNRHQATDEIPLQEHRRRRRLERQRWRQMTQARENEMSLGGSNRNDNINNNRNNNNNLAGHAKPINPYGNEPSGHYANTNWVQ</sequence>
<reference evidence="13" key="1">
    <citation type="submission" date="2019-05" db="EMBL/GenBank/DDBJ databases">
        <title>Annotation for the trematode Fasciolopsis buski.</title>
        <authorList>
            <person name="Choi Y.-J."/>
        </authorList>
    </citation>
    <scope>NUCLEOTIDE SEQUENCE</scope>
    <source>
        <strain evidence="13">HT</strain>
        <tissue evidence="13">Whole worm</tissue>
    </source>
</reference>
<evidence type="ECO:0000256" key="1">
    <source>
        <dbReference type="ARBA" id="ARBA00004613"/>
    </source>
</evidence>
<dbReference type="GO" id="GO:0017147">
    <property type="term" value="F:Wnt-protein binding"/>
    <property type="evidence" value="ECO:0007669"/>
    <property type="project" value="TreeGrafter"/>
</dbReference>
<evidence type="ECO:0000256" key="9">
    <source>
        <dbReference type="PROSITE-ProRule" id="PRU00090"/>
    </source>
</evidence>
<dbReference type="GO" id="GO:0030154">
    <property type="term" value="P:cell differentiation"/>
    <property type="evidence" value="ECO:0007669"/>
    <property type="project" value="UniProtKB-KW"/>
</dbReference>
<keyword evidence="6 11" id="KW-0732">Signal</keyword>
<dbReference type="GO" id="GO:0035567">
    <property type="term" value="P:non-canonical Wnt signaling pathway"/>
    <property type="evidence" value="ECO:0007669"/>
    <property type="project" value="TreeGrafter"/>
</dbReference>
<feature type="chain" id="PRO_5034621858" evidence="11">
    <location>
        <begin position="19"/>
        <end position="702"/>
    </location>
</feature>
<feature type="region of interest" description="Disordered" evidence="10">
    <location>
        <begin position="649"/>
        <end position="702"/>
    </location>
</feature>
<organism evidence="13 14">
    <name type="scientific">Fasciolopsis buskii</name>
    <dbReference type="NCBI Taxonomy" id="27845"/>
    <lineage>
        <taxon>Eukaryota</taxon>
        <taxon>Metazoa</taxon>
        <taxon>Spiralia</taxon>
        <taxon>Lophotrochozoa</taxon>
        <taxon>Platyhelminthes</taxon>
        <taxon>Trematoda</taxon>
        <taxon>Digenea</taxon>
        <taxon>Plagiorchiida</taxon>
        <taxon>Echinostomata</taxon>
        <taxon>Echinostomatoidea</taxon>
        <taxon>Fasciolidae</taxon>
        <taxon>Fasciolopsis</taxon>
    </lineage>
</organism>
<dbReference type="Proteomes" id="UP000728185">
    <property type="component" value="Unassembled WGS sequence"/>
</dbReference>
<evidence type="ECO:0000256" key="3">
    <source>
        <dbReference type="ARBA" id="ARBA00022473"/>
    </source>
</evidence>
<keyword evidence="8 9" id="KW-1015">Disulfide bond</keyword>
<feature type="compositionally biased region" description="Polar residues" evidence="10">
    <location>
        <begin position="581"/>
        <end position="608"/>
    </location>
</feature>
<keyword evidence="14" id="KW-1185">Reference proteome</keyword>
<feature type="compositionally biased region" description="Low complexity" evidence="10">
    <location>
        <begin position="662"/>
        <end position="676"/>
    </location>
</feature>
<feature type="compositionally biased region" description="Basic and acidic residues" evidence="10">
    <location>
        <begin position="345"/>
        <end position="366"/>
    </location>
</feature>
<evidence type="ECO:0000313" key="13">
    <source>
        <dbReference type="EMBL" id="KAA0195856.1"/>
    </source>
</evidence>
<dbReference type="GO" id="GO:0060070">
    <property type="term" value="P:canonical Wnt signaling pathway"/>
    <property type="evidence" value="ECO:0007669"/>
    <property type="project" value="TreeGrafter"/>
</dbReference>
<dbReference type="InterPro" id="IPR036790">
    <property type="entry name" value="Frizzled_dom_sf"/>
</dbReference>
<dbReference type="InterPro" id="IPR020067">
    <property type="entry name" value="Frizzled_dom"/>
</dbReference>
<evidence type="ECO:0000313" key="14">
    <source>
        <dbReference type="Proteomes" id="UP000728185"/>
    </source>
</evidence>